<name>A0ACB9B826_ARCLA</name>
<keyword evidence="2" id="KW-1185">Reference proteome</keyword>
<evidence type="ECO:0000313" key="2">
    <source>
        <dbReference type="Proteomes" id="UP001055879"/>
    </source>
</evidence>
<dbReference type="Proteomes" id="UP001055879">
    <property type="component" value="Linkage Group LG06"/>
</dbReference>
<reference evidence="1 2" key="2">
    <citation type="journal article" date="2022" name="Mol. Ecol. Resour.">
        <title>The genomes of chicory, endive, great burdock and yacon provide insights into Asteraceae paleo-polyploidization history and plant inulin production.</title>
        <authorList>
            <person name="Fan W."/>
            <person name="Wang S."/>
            <person name="Wang H."/>
            <person name="Wang A."/>
            <person name="Jiang F."/>
            <person name="Liu H."/>
            <person name="Zhao H."/>
            <person name="Xu D."/>
            <person name="Zhang Y."/>
        </authorList>
    </citation>
    <scope>NUCLEOTIDE SEQUENCE [LARGE SCALE GENOMIC DNA]</scope>
    <source>
        <strain evidence="2">cv. Niubang</strain>
    </source>
</reference>
<dbReference type="EMBL" id="CM042052">
    <property type="protein sequence ID" value="KAI3718089.1"/>
    <property type="molecule type" value="Genomic_DNA"/>
</dbReference>
<evidence type="ECO:0000313" key="1">
    <source>
        <dbReference type="EMBL" id="KAI3718089.1"/>
    </source>
</evidence>
<sequence length="145" mass="15984">MGDKGYREGGDHVEGTNVHNEIEENKGKDMENEGSRQVQLEHGLFTEMPGKDVNPRVDKGNVGKNNMNTEEGLPHPPLVASVVNSFRTYKPRRCVGVESSNRFELLQTGLDGVDVHENGEPLTRVQGGDTERSMEHEGGDSNVDQ</sequence>
<accession>A0ACB9B826</accession>
<protein>
    <submittedName>
        <fullName evidence="1">Uncharacterized protein</fullName>
    </submittedName>
</protein>
<gene>
    <name evidence="1" type="ORF">L6452_18938</name>
</gene>
<organism evidence="1 2">
    <name type="scientific">Arctium lappa</name>
    <name type="common">Greater burdock</name>
    <name type="synonym">Lappa major</name>
    <dbReference type="NCBI Taxonomy" id="4217"/>
    <lineage>
        <taxon>Eukaryota</taxon>
        <taxon>Viridiplantae</taxon>
        <taxon>Streptophyta</taxon>
        <taxon>Embryophyta</taxon>
        <taxon>Tracheophyta</taxon>
        <taxon>Spermatophyta</taxon>
        <taxon>Magnoliopsida</taxon>
        <taxon>eudicotyledons</taxon>
        <taxon>Gunneridae</taxon>
        <taxon>Pentapetalae</taxon>
        <taxon>asterids</taxon>
        <taxon>campanulids</taxon>
        <taxon>Asterales</taxon>
        <taxon>Asteraceae</taxon>
        <taxon>Carduoideae</taxon>
        <taxon>Cardueae</taxon>
        <taxon>Arctiinae</taxon>
        <taxon>Arctium</taxon>
    </lineage>
</organism>
<proteinExistence type="predicted"/>
<reference evidence="2" key="1">
    <citation type="journal article" date="2022" name="Mol. Ecol. Resour.">
        <title>The genomes of chicory, endive, great burdock and yacon provide insights into Asteraceae palaeo-polyploidization history and plant inulin production.</title>
        <authorList>
            <person name="Fan W."/>
            <person name="Wang S."/>
            <person name="Wang H."/>
            <person name="Wang A."/>
            <person name="Jiang F."/>
            <person name="Liu H."/>
            <person name="Zhao H."/>
            <person name="Xu D."/>
            <person name="Zhang Y."/>
        </authorList>
    </citation>
    <scope>NUCLEOTIDE SEQUENCE [LARGE SCALE GENOMIC DNA]</scope>
    <source>
        <strain evidence="2">cv. Niubang</strain>
    </source>
</reference>
<comment type="caution">
    <text evidence="1">The sequence shown here is derived from an EMBL/GenBank/DDBJ whole genome shotgun (WGS) entry which is preliminary data.</text>
</comment>